<accession>A0A151NLG4</accession>
<organism evidence="1 2">
    <name type="scientific">Alligator mississippiensis</name>
    <name type="common">American alligator</name>
    <dbReference type="NCBI Taxonomy" id="8496"/>
    <lineage>
        <taxon>Eukaryota</taxon>
        <taxon>Metazoa</taxon>
        <taxon>Chordata</taxon>
        <taxon>Craniata</taxon>
        <taxon>Vertebrata</taxon>
        <taxon>Euteleostomi</taxon>
        <taxon>Archelosauria</taxon>
        <taxon>Archosauria</taxon>
        <taxon>Crocodylia</taxon>
        <taxon>Alligatoridae</taxon>
        <taxon>Alligatorinae</taxon>
        <taxon>Alligator</taxon>
    </lineage>
</organism>
<dbReference type="EMBL" id="AKHW03002623">
    <property type="protein sequence ID" value="KYO37656.1"/>
    <property type="molecule type" value="Genomic_DNA"/>
</dbReference>
<name>A0A151NLG4_ALLMI</name>
<reference evidence="1 2" key="1">
    <citation type="journal article" date="2012" name="Genome Biol.">
        <title>Sequencing three crocodilian genomes to illuminate the evolution of archosaurs and amniotes.</title>
        <authorList>
            <person name="St John J.A."/>
            <person name="Braun E.L."/>
            <person name="Isberg S.R."/>
            <person name="Miles L.G."/>
            <person name="Chong A.Y."/>
            <person name="Gongora J."/>
            <person name="Dalzell P."/>
            <person name="Moran C."/>
            <person name="Bed'hom B."/>
            <person name="Abzhanov A."/>
            <person name="Burgess S.C."/>
            <person name="Cooksey A.M."/>
            <person name="Castoe T.A."/>
            <person name="Crawford N.G."/>
            <person name="Densmore L.D."/>
            <person name="Drew J.C."/>
            <person name="Edwards S.V."/>
            <person name="Faircloth B.C."/>
            <person name="Fujita M.K."/>
            <person name="Greenwold M.J."/>
            <person name="Hoffmann F.G."/>
            <person name="Howard J.M."/>
            <person name="Iguchi T."/>
            <person name="Janes D.E."/>
            <person name="Khan S.Y."/>
            <person name="Kohno S."/>
            <person name="de Koning A.J."/>
            <person name="Lance S.L."/>
            <person name="McCarthy F.M."/>
            <person name="McCormack J.E."/>
            <person name="Merchant M.E."/>
            <person name="Peterson D.G."/>
            <person name="Pollock D.D."/>
            <person name="Pourmand N."/>
            <person name="Raney B.J."/>
            <person name="Roessler K.A."/>
            <person name="Sanford J.R."/>
            <person name="Sawyer R.H."/>
            <person name="Schmidt C.J."/>
            <person name="Triplett E.W."/>
            <person name="Tuberville T.D."/>
            <person name="Venegas-Anaya M."/>
            <person name="Howard J.T."/>
            <person name="Jarvis E.D."/>
            <person name="Guillette L.J.Jr."/>
            <person name="Glenn T.C."/>
            <person name="Green R.E."/>
            <person name="Ray D.A."/>
        </authorList>
    </citation>
    <scope>NUCLEOTIDE SEQUENCE [LARGE SCALE GENOMIC DNA]</scope>
    <source>
        <strain evidence="1">KSC_2009_1</strain>
    </source>
</reference>
<evidence type="ECO:0000313" key="1">
    <source>
        <dbReference type="EMBL" id="KYO37656.1"/>
    </source>
</evidence>
<evidence type="ECO:0000313" key="2">
    <source>
        <dbReference type="Proteomes" id="UP000050525"/>
    </source>
</evidence>
<comment type="caution">
    <text evidence="1">The sequence shown here is derived from an EMBL/GenBank/DDBJ whole genome shotgun (WGS) entry which is preliminary data.</text>
</comment>
<proteinExistence type="predicted"/>
<keyword evidence="2" id="KW-1185">Reference proteome</keyword>
<dbReference type="AlphaFoldDB" id="A0A151NLG4"/>
<gene>
    <name evidence="1" type="ORF">Y1Q_0004760</name>
</gene>
<dbReference type="Proteomes" id="UP000050525">
    <property type="component" value="Unassembled WGS sequence"/>
</dbReference>
<protein>
    <submittedName>
        <fullName evidence="1">Uncharacterized protein</fullName>
    </submittedName>
</protein>
<sequence length="82" mass="8831">MGAGQSWRCALPPTTRLSSMGLAQLNRQQPSSEREGAFTCESCLRTSAACFDTQGLPDFRNLPACFHKVSASAFPDGISFCI</sequence>